<dbReference type="Gene3D" id="3.30.1590.10">
    <property type="entry name" value="Maltooligosyl trehalose synthase, domain 2"/>
    <property type="match status" value="1"/>
</dbReference>
<accession>T0Z9E4</accession>
<reference evidence="2" key="1">
    <citation type="submission" date="2013-08" db="EMBL/GenBank/DDBJ databases">
        <authorList>
            <person name="Mendez C."/>
            <person name="Richter M."/>
            <person name="Ferrer M."/>
            <person name="Sanchez J."/>
        </authorList>
    </citation>
    <scope>NUCLEOTIDE SEQUENCE</scope>
</reference>
<dbReference type="Gene3D" id="3.20.20.80">
    <property type="entry name" value="Glycosidases"/>
    <property type="match status" value="1"/>
</dbReference>
<evidence type="ECO:0000313" key="2">
    <source>
        <dbReference type="EMBL" id="EQD41628.1"/>
    </source>
</evidence>
<evidence type="ECO:0000259" key="1">
    <source>
        <dbReference type="Pfam" id="PF00128"/>
    </source>
</evidence>
<proteinExistence type="predicted"/>
<dbReference type="EMBL" id="AUZZ01007611">
    <property type="protein sequence ID" value="EQD41628.1"/>
    <property type="molecule type" value="Genomic_DNA"/>
</dbReference>
<comment type="caution">
    <text evidence="2">The sequence shown here is derived from an EMBL/GenBank/DDBJ whole genome shotgun (WGS) entry which is preliminary data.</text>
</comment>
<dbReference type="GO" id="GO:0047470">
    <property type="term" value="F:(1,4)-alpha-D-glucan 1-alpha-D-glucosylmutase activity"/>
    <property type="evidence" value="ECO:0007669"/>
    <property type="project" value="TreeGrafter"/>
</dbReference>
<dbReference type="InterPro" id="IPR017853">
    <property type="entry name" value="GH"/>
</dbReference>
<feature type="domain" description="Glycosyl hydrolase family 13 catalytic" evidence="1">
    <location>
        <begin position="1"/>
        <end position="76"/>
    </location>
</feature>
<feature type="non-terminal residue" evidence="2">
    <location>
        <position position="1"/>
    </location>
</feature>
<dbReference type="PANTHER" id="PTHR10357">
    <property type="entry name" value="ALPHA-AMYLASE FAMILY MEMBER"/>
    <property type="match status" value="1"/>
</dbReference>
<feature type="non-terminal residue" evidence="2">
    <location>
        <position position="150"/>
    </location>
</feature>
<organism evidence="2">
    <name type="scientific">mine drainage metagenome</name>
    <dbReference type="NCBI Taxonomy" id="410659"/>
    <lineage>
        <taxon>unclassified sequences</taxon>
        <taxon>metagenomes</taxon>
        <taxon>ecological metagenomes</taxon>
    </lineage>
</organism>
<dbReference type="GO" id="GO:0030980">
    <property type="term" value="P:alpha-glucan catabolic process"/>
    <property type="evidence" value="ECO:0007669"/>
    <property type="project" value="TreeGrafter"/>
</dbReference>
<gene>
    <name evidence="2" type="ORF">B2A_10573</name>
</gene>
<reference evidence="2" key="2">
    <citation type="journal article" date="2014" name="ISME J.">
        <title>Microbial stratification in low pH oxic and suboxic macroscopic growths along an acid mine drainage.</title>
        <authorList>
            <person name="Mendez-Garcia C."/>
            <person name="Mesa V."/>
            <person name="Sprenger R.R."/>
            <person name="Richter M."/>
            <person name="Diez M.S."/>
            <person name="Solano J."/>
            <person name="Bargiela R."/>
            <person name="Golyshina O.V."/>
            <person name="Manteca A."/>
            <person name="Ramos J.L."/>
            <person name="Gallego J.R."/>
            <person name="Llorente I."/>
            <person name="Martins Dos Santos V.A."/>
            <person name="Jensen O.N."/>
            <person name="Pelaez A.I."/>
            <person name="Sanchez J."/>
            <person name="Ferrer M."/>
        </authorList>
    </citation>
    <scope>NUCLEOTIDE SEQUENCE</scope>
</reference>
<sequence length="150" mass="16482">GYDIVDPHRVSDGLGGKGELQLLRTALRKRGMGEMLDIVPNHLAVGGRENRWWWDVLAQGPASPYAHYFDIDWNPPDPTLRGRLLVPLLSGHYGRLVGTGEIRLVRDGAGVEVGYLEWRLPLSARSVIQLLQLAGQRLGLADPALTAAVM</sequence>
<dbReference type="InterPro" id="IPR006047">
    <property type="entry name" value="GH13_cat_dom"/>
</dbReference>
<dbReference type="GO" id="GO:0005992">
    <property type="term" value="P:trehalose biosynthetic process"/>
    <property type="evidence" value="ECO:0007669"/>
    <property type="project" value="TreeGrafter"/>
</dbReference>
<dbReference type="Pfam" id="PF00128">
    <property type="entry name" value="Alpha-amylase"/>
    <property type="match status" value="1"/>
</dbReference>
<dbReference type="PANTHER" id="PTHR10357:SF216">
    <property type="entry name" value="MALTOOLIGOSYL TREHALOSE SYNTHASE-RELATED"/>
    <property type="match status" value="1"/>
</dbReference>
<name>T0Z9E4_9ZZZZ</name>
<dbReference type="SUPFAM" id="SSF51445">
    <property type="entry name" value="(Trans)glycosidases"/>
    <property type="match status" value="1"/>
</dbReference>
<protein>
    <submittedName>
        <fullName evidence="2">Malto-oligosyltrehalose synthase</fullName>
    </submittedName>
</protein>
<dbReference type="AlphaFoldDB" id="T0Z9E4"/>